<evidence type="ECO:0000313" key="3">
    <source>
        <dbReference type="Proteomes" id="UP001066276"/>
    </source>
</evidence>
<reference evidence="2" key="1">
    <citation type="journal article" date="2022" name="bioRxiv">
        <title>Sequencing and chromosome-scale assembly of the giantPleurodeles waltlgenome.</title>
        <authorList>
            <person name="Brown T."/>
            <person name="Elewa A."/>
            <person name="Iarovenko S."/>
            <person name="Subramanian E."/>
            <person name="Araus A.J."/>
            <person name="Petzold A."/>
            <person name="Susuki M."/>
            <person name="Suzuki K.-i.T."/>
            <person name="Hayashi T."/>
            <person name="Toyoda A."/>
            <person name="Oliveira C."/>
            <person name="Osipova E."/>
            <person name="Leigh N.D."/>
            <person name="Simon A."/>
            <person name="Yun M.H."/>
        </authorList>
    </citation>
    <scope>NUCLEOTIDE SEQUENCE</scope>
    <source>
        <strain evidence="2">20211129_DDA</strain>
        <tissue evidence="2">Liver</tissue>
    </source>
</reference>
<evidence type="ECO:0000256" key="1">
    <source>
        <dbReference type="SAM" id="MobiDB-lite"/>
    </source>
</evidence>
<dbReference type="AlphaFoldDB" id="A0AAV7UL79"/>
<comment type="caution">
    <text evidence="2">The sequence shown here is derived from an EMBL/GenBank/DDBJ whole genome shotgun (WGS) entry which is preliminary data.</text>
</comment>
<protein>
    <submittedName>
        <fullName evidence="2">Uncharacterized protein</fullName>
    </submittedName>
</protein>
<feature type="region of interest" description="Disordered" evidence="1">
    <location>
        <begin position="1"/>
        <end position="72"/>
    </location>
</feature>
<name>A0AAV7UL79_PLEWA</name>
<evidence type="ECO:0000313" key="2">
    <source>
        <dbReference type="EMBL" id="KAJ1189768.1"/>
    </source>
</evidence>
<dbReference type="Proteomes" id="UP001066276">
    <property type="component" value="Chromosome 3_1"/>
</dbReference>
<organism evidence="2 3">
    <name type="scientific">Pleurodeles waltl</name>
    <name type="common">Iberian ribbed newt</name>
    <dbReference type="NCBI Taxonomy" id="8319"/>
    <lineage>
        <taxon>Eukaryota</taxon>
        <taxon>Metazoa</taxon>
        <taxon>Chordata</taxon>
        <taxon>Craniata</taxon>
        <taxon>Vertebrata</taxon>
        <taxon>Euteleostomi</taxon>
        <taxon>Amphibia</taxon>
        <taxon>Batrachia</taxon>
        <taxon>Caudata</taxon>
        <taxon>Salamandroidea</taxon>
        <taxon>Salamandridae</taxon>
        <taxon>Pleurodelinae</taxon>
        <taxon>Pleurodeles</taxon>
    </lineage>
</organism>
<proteinExistence type="predicted"/>
<keyword evidence="3" id="KW-1185">Reference proteome</keyword>
<dbReference type="EMBL" id="JANPWB010000005">
    <property type="protein sequence ID" value="KAJ1189768.1"/>
    <property type="molecule type" value="Genomic_DNA"/>
</dbReference>
<gene>
    <name evidence="2" type="ORF">NDU88_006510</name>
</gene>
<accession>A0AAV7UL79</accession>
<sequence>MPHRVELRSPPTHGASGGGKPEYQQHLPSGWGQNWRDPAIWSPRESGLGTSAHSVECRPPEAVKGAPASLER</sequence>